<proteinExistence type="predicted"/>
<organism evidence="2 3">
    <name type="scientific">Heterodera trifolii</name>
    <dbReference type="NCBI Taxonomy" id="157864"/>
    <lineage>
        <taxon>Eukaryota</taxon>
        <taxon>Metazoa</taxon>
        <taxon>Ecdysozoa</taxon>
        <taxon>Nematoda</taxon>
        <taxon>Chromadorea</taxon>
        <taxon>Rhabditida</taxon>
        <taxon>Tylenchina</taxon>
        <taxon>Tylenchomorpha</taxon>
        <taxon>Tylenchoidea</taxon>
        <taxon>Heteroderidae</taxon>
        <taxon>Heteroderinae</taxon>
        <taxon>Heterodera</taxon>
    </lineage>
</organism>
<dbReference type="Proteomes" id="UP001620626">
    <property type="component" value="Unassembled WGS sequence"/>
</dbReference>
<dbReference type="EMBL" id="JBICBT010001390">
    <property type="protein sequence ID" value="KAL3069830.1"/>
    <property type="molecule type" value="Genomic_DNA"/>
</dbReference>
<keyword evidence="3" id="KW-1185">Reference proteome</keyword>
<protein>
    <submittedName>
        <fullName evidence="2">Uncharacterized protein</fullName>
    </submittedName>
</protein>
<evidence type="ECO:0000313" key="2">
    <source>
        <dbReference type="EMBL" id="KAL3069830.1"/>
    </source>
</evidence>
<dbReference type="AlphaFoldDB" id="A0ABD2HWJ8"/>
<name>A0ABD2HWJ8_9BILA</name>
<accession>A0ABD2HWJ8</accession>
<evidence type="ECO:0000313" key="3">
    <source>
        <dbReference type="Proteomes" id="UP001620626"/>
    </source>
</evidence>
<comment type="caution">
    <text evidence="2">The sequence shown here is derived from an EMBL/GenBank/DDBJ whole genome shotgun (WGS) entry which is preliminary data.</text>
</comment>
<reference evidence="2 3" key="1">
    <citation type="submission" date="2024-10" db="EMBL/GenBank/DDBJ databases">
        <authorList>
            <person name="Kim D."/>
        </authorList>
    </citation>
    <scope>NUCLEOTIDE SEQUENCE [LARGE SCALE GENOMIC DNA]</scope>
    <source>
        <strain evidence="2">BH-2024</strain>
    </source>
</reference>
<evidence type="ECO:0000256" key="1">
    <source>
        <dbReference type="SAM" id="SignalP"/>
    </source>
</evidence>
<keyword evidence="1" id="KW-0732">Signal</keyword>
<gene>
    <name evidence="2" type="ORF">niasHT_033407</name>
</gene>
<feature type="signal peptide" evidence="1">
    <location>
        <begin position="1"/>
        <end position="22"/>
    </location>
</feature>
<feature type="chain" id="PRO_5044748661" evidence="1">
    <location>
        <begin position="23"/>
        <end position="263"/>
    </location>
</feature>
<sequence length="263" mass="28669">MLNIFLKIFFLLFILLQFNIHAQYDGQDFNYNNNGGDYSYNDDNNYGSNAYNGYWSSNGNGYGYGYYPNTNCLYNYVPPYCMSYLDPGFSRLLYNLSPSDLQSLISTPYSADQPFLSQLQAQNPQLYNQLNGAYSGLDPSVQQNLQTLMSSVVGAVQQFVSSLNGQAGAQSTPLFNQNFPKFSNFLRGPGMNAFARQQNPFMSNVPSISSVAGVPNVNPLAQSYQNQPAQVLPSNPSTGGVGGLVSGILNTVSSAIGMGNGKK</sequence>